<feature type="compositionally biased region" description="Polar residues" evidence="3">
    <location>
        <begin position="288"/>
        <end position="300"/>
    </location>
</feature>
<feature type="region of interest" description="Disordered" evidence="3">
    <location>
        <begin position="407"/>
        <end position="439"/>
    </location>
</feature>
<feature type="compositionally biased region" description="Acidic residues" evidence="3">
    <location>
        <begin position="118"/>
        <end position="131"/>
    </location>
</feature>
<keyword evidence="6" id="KW-1185">Reference proteome</keyword>
<gene>
    <name evidence="5" type="ORF">MVES_001087</name>
</gene>
<dbReference type="InterPro" id="IPR036390">
    <property type="entry name" value="WH_DNA-bd_sf"/>
</dbReference>
<dbReference type="CDD" id="cd07323">
    <property type="entry name" value="LAM"/>
    <property type="match status" value="1"/>
</dbReference>
<reference evidence="5 6" key="1">
    <citation type="submission" date="2017-10" db="EMBL/GenBank/DDBJ databases">
        <title>A novel species of cold-tolerant Malassezia isolated from bats.</title>
        <authorList>
            <person name="Lorch J.M."/>
            <person name="Palmer J.M."/>
            <person name="Vanderwolf K.J."/>
            <person name="Schmidt K.Z."/>
            <person name="Verant M.L."/>
            <person name="Weller T.J."/>
            <person name="Blehert D.S."/>
        </authorList>
    </citation>
    <scope>NUCLEOTIDE SEQUENCE [LARGE SCALE GENOMIC DNA]</scope>
    <source>
        <strain evidence="5 6">NWHC:44797-103</strain>
    </source>
</reference>
<evidence type="ECO:0000256" key="1">
    <source>
        <dbReference type="ARBA" id="ARBA00022884"/>
    </source>
</evidence>
<evidence type="ECO:0000256" key="2">
    <source>
        <dbReference type="PROSITE-ProRule" id="PRU00332"/>
    </source>
</evidence>
<organism evidence="5 6">
    <name type="scientific">Malassezia vespertilionis</name>
    <dbReference type="NCBI Taxonomy" id="2020962"/>
    <lineage>
        <taxon>Eukaryota</taxon>
        <taxon>Fungi</taxon>
        <taxon>Dikarya</taxon>
        <taxon>Basidiomycota</taxon>
        <taxon>Ustilaginomycotina</taxon>
        <taxon>Malasseziomycetes</taxon>
        <taxon>Malasseziales</taxon>
        <taxon>Malasseziaceae</taxon>
        <taxon>Malassezia</taxon>
    </lineage>
</organism>
<name>A0A2N1JDX8_9BASI</name>
<dbReference type="Proteomes" id="UP000232875">
    <property type="component" value="Unassembled WGS sequence"/>
</dbReference>
<dbReference type="Gene3D" id="1.10.10.10">
    <property type="entry name" value="Winged helix-like DNA-binding domain superfamily/Winged helix DNA-binding domain"/>
    <property type="match status" value="1"/>
</dbReference>
<dbReference type="SUPFAM" id="SSF46785">
    <property type="entry name" value="Winged helix' DNA-binding domain"/>
    <property type="match status" value="1"/>
</dbReference>
<keyword evidence="1 2" id="KW-0694">RNA-binding</keyword>
<feature type="compositionally biased region" description="Polar residues" evidence="3">
    <location>
        <begin position="581"/>
        <end position="596"/>
    </location>
</feature>
<dbReference type="EMBL" id="KZ454988">
    <property type="protein sequence ID" value="PKI84748.1"/>
    <property type="molecule type" value="Genomic_DNA"/>
</dbReference>
<proteinExistence type="predicted"/>
<feature type="compositionally biased region" description="Basic and acidic residues" evidence="3">
    <location>
        <begin position="132"/>
        <end position="145"/>
    </location>
</feature>
<dbReference type="PANTHER" id="PTHR22792">
    <property type="entry name" value="LUPUS LA PROTEIN-RELATED"/>
    <property type="match status" value="1"/>
</dbReference>
<dbReference type="InterPro" id="IPR045180">
    <property type="entry name" value="La_dom_prot"/>
</dbReference>
<dbReference type="PANTHER" id="PTHR22792:SF62">
    <property type="entry name" value="LA-RELATED PROTEIN 7"/>
    <property type="match status" value="1"/>
</dbReference>
<feature type="domain" description="HTH La-type RNA-binding" evidence="4">
    <location>
        <begin position="644"/>
        <end position="748"/>
    </location>
</feature>
<sequence>MADAVRAAIQDAYECAVKEDNGASLEAAHGGGFLPEDEGVALDNAVPDISGLPTYKLRAALSKLGLSRSKKNAVQQRLFASAEPGDEGLMIPRDTFARVLEVVLLHDTIPSLLPANGQDEDGLTDSEEEDEFLPHQDTSDEEAHNARMPNSAILKTKARFLYRLLLERIPLKPGAALDSATNARTVRAEIEEDEISTRRIGLSELRYAATSLGEKQSTTELTAMLEEASTYFQADGRASCTDPRIGIEEFTYMVWKTGILDDGAGKSSNISSSSGTSEADQAPKQEVDATTLSPTFAESTTPREDKRLSQSAPTASTNVWENRMKQRQAQMQRQKTPLADSTPNLDDKPADAPVLACAQSSVLPIIPSDNASVELGGADAGTNDAWIHRIQILNGGRNMVPFCRSPESARRMQHKKGDAPAEKNSDATHHAENGLPLLSHGSQPHLVNAFGNMCIAGTSVDGSFSPLRQSDPHRMPVPHFITAPPPGYMPAMPYQAGMDMHEWQRRDNRALRAAGRGRGNQFGMQQEPSTPQLVQKMLPCMFVPGSGMVPMPNGPLSNTVHRGDERTAPRASPEVTRASRSDTSLPHSESTSSDSMGSPHVSAPYIGTPGMMPPGYGQMDMDRSLLQHPHGARNFVPLPAQSCTLDSPTLLQQLLLQIEFYFSESNLELDFFLRQQMDAEGYASFETLAKFKRVQMIFNSATVASQENALSSADQVALLQRAVAPSTVLQTSEDEQRIRRRCGWEKYVIH</sequence>
<evidence type="ECO:0000313" key="6">
    <source>
        <dbReference type="Proteomes" id="UP000232875"/>
    </source>
</evidence>
<evidence type="ECO:0000313" key="5">
    <source>
        <dbReference type="EMBL" id="PKI84748.1"/>
    </source>
</evidence>
<feature type="region of interest" description="Disordered" evidence="3">
    <location>
        <begin position="113"/>
        <end position="147"/>
    </location>
</feature>
<accession>A0A2N1JDX8</accession>
<dbReference type="STRING" id="2020962.A0A2N1JDX8"/>
<feature type="compositionally biased region" description="Basic and acidic residues" evidence="3">
    <location>
        <begin position="407"/>
        <end position="432"/>
    </location>
</feature>
<protein>
    <recommendedName>
        <fullName evidence="4">HTH La-type RNA-binding domain-containing protein</fullName>
    </recommendedName>
</protein>
<feature type="region of interest" description="Disordered" evidence="3">
    <location>
        <begin position="553"/>
        <end position="603"/>
    </location>
</feature>
<dbReference type="InterPro" id="IPR006630">
    <property type="entry name" value="La_HTH"/>
</dbReference>
<feature type="compositionally biased region" description="Low complexity" evidence="3">
    <location>
        <begin position="267"/>
        <end position="277"/>
    </location>
</feature>
<dbReference type="GO" id="GO:0003723">
    <property type="term" value="F:RNA binding"/>
    <property type="evidence" value="ECO:0007669"/>
    <property type="project" value="UniProtKB-UniRule"/>
</dbReference>
<dbReference type="OrthoDB" id="3350668at2759"/>
<dbReference type="InterPro" id="IPR036388">
    <property type="entry name" value="WH-like_DNA-bd_sf"/>
</dbReference>
<evidence type="ECO:0000256" key="3">
    <source>
        <dbReference type="SAM" id="MobiDB-lite"/>
    </source>
</evidence>
<dbReference type="PROSITE" id="PS50961">
    <property type="entry name" value="HTH_LA"/>
    <property type="match status" value="1"/>
</dbReference>
<dbReference type="SMART" id="SM00715">
    <property type="entry name" value="LA"/>
    <property type="match status" value="1"/>
</dbReference>
<evidence type="ECO:0000259" key="4">
    <source>
        <dbReference type="PROSITE" id="PS50961"/>
    </source>
</evidence>
<dbReference type="Pfam" id="PF05383">
    <property type="entry name" value="La"/>
    <property type="match status" value="1"/>
</dbReference>
<feature type="region of interest" description="Disordered" evidence="3">
    <location>
        <begin position="266"/>
        <end position="348"/>
    </location>
</feature>
<feature type="compositionally biased region" description="Polar residues" evidence="3">
    <location>
        <begin position="309"/>
        <end position="320"/>
    </location>
</feature>
<dbReference type="AlphaFoldDB" id="A0A2N1JDX8"/>